<gene>
    <name evidence="1" type="ORF">AT728_38575</name>
</gene>
<keyword evidence="2" id="KW-1185">Reference proteome</keyword>
<accession>A0A0W7WRV0</accession>
<sequence length="155" mass="16017">MLSLAGVVLGVGGSLFGQLFVSRASTRQFEVEASAAHRAQLREAVLGFVAVALRVEKVAFPDSRGDGSVSGAGPAPVAACVPGELLHELWLAQAGVDLAAGSEALRGAAYRYARCLAESAGGEASDEAVLRGAQVEFMDAAYEDMWPGRPRVAAE</sequence>
<protein>
    <submittedName>
        <fullName evidence="1">Uncharacterized protein</fullName>
    </submittedName>
</protein>
<dbReference type="Proteomes" id="UP000054804">
    <property type="component" value="Unassembled WGS sequence"/>
</dbReference>
<organism evidence="1 2">
    <name type="scientific">Streptomyces silvensis</name>
    <dbReference type="NCBI Taxonomy" id="1765722"/>
    <lineage>
        <taxon>Bacteria</taxon>
        <taxon>Bacillati</taxon>
        <taxon>Actinomycetota</taxon>
        <taxon>Actinomycetes</taxon>
        <taxon>Kitasatosporales</taxon>
        <taxon>Streptomycetaceae</taxon>
        <taxon>Streptomyces</taxon>
    </lineage>
</organism>
<evidence type="ECO:0000313" key="2">
    <source>
        <dbReference type="Proteomes" id="UP000054804"/>
    </source>
</evidence>
<comment type="caution">
    <text evidence="1">The sequence shown here is derived from an EMBL/GenBank/DDBJ whole genome shotgun (WGS) entry which is preliminary data.</text>
</comment>
<proteinExistence type="predicted"/>
<reference evidence="1 2" key="1">
    <citation type="submission" date="2015-12" db="EMBL/GenBank/DDBJ databases">
        <title>Draft genome sequence of Streptomyces silvensis ATCC 53525, a producer of novel hormone antagonists.</title>
        <authorList>
            <person name="Johnston C.W."/>
            <person name="Li Y."/>
            <person name="Magarvey N.A."/>
        </authorList>
    </citation>
    <scope>NUCLEOTIDE SEQUENCE [LARGE SCALE GENOMIC DNA]</scope>
    <source>
        <strain evidence="1 2">ATCC 53525</strain>
    </source>
</reference>
<dbReference type="AlphaFoldDB" id="A0A0W7WRV0"/>
<dbReference type="EMBL" id="LOCL01000079">
    <property type="protein sequence ID" value="KUF13296.1"/>
    <property type="molecule type" value="Genomic_DNA"/>
</dbReference>
<name>A0A0W7WRV0_9ACTN</name>
<evidence type="ECO:0000313" key="1">
    <source>
        <dbReference type="EMBL" id="KUF13296.1"/>
    </source>
</evidence>